<keyword evidence="3" id="KW-1185">Reference proteome</keyword>
<accession>A0ABR5F8D6</accession>
<organism evidence="2 3">
    <name type="scientific">Protofrankia coriariae</name>
    <dbReference type="NCBI Taxonomy" id="1562887"/>
    <lineage>
        <taxon>Bacteria</taxon>
        <taxon>Bacillati</taxon>
        <taxon>Actinomycetota</taxon>
        <taxon>Actinomycetes</taxon>
        <taxon>Frankiales</taxon>
        <taxon>Frankiaceae</taxon>
        <taxon>Protofrankia</taxon>
    </lineage>
</organism>
<evidence type="ECO:0000313" key="2">
    <source>
        <dbReference type="EMBL" id="KLL12986.1"/>
    </source>
</evidence>
<dbReference type="CDD" id="cd01948">
    <property type="entry name" value="EAL"/>
    <property type="match status" value="1"/>
</dbReference>
<feature type="non-terminal residue" evidence="2">
    <location>
        <position position="302"/>
    </location>
</feature>
<dbReference type="SUPFAM" id="SSF141868">
    <property type="entry name" value="EAL domain-like"/>
    <property type="match status" value="1"/>
</dbReference>
<dbReference type="PANTHER" id="PTHR33121:SF76">
    <property type="entry name" value="SIGNALING PROTEIN"/>
    <property type="match status" value="1"/>
</dbReference>
<dbReference type="PANTHER" id="PTHR33121">
    <property type="entry name" value="CYCLIC DI-GMP PHOSPHODIESTERASE PDEF"/>
    <property type="match status" value="1"/>
</dbReference>
<dbReference type="InterPro" id="IPR001633">
    <property type="entry name" value="EAL_dom"/>
</dbReference>
<dbReference type="PROSITE" id="PS50883">
    <property type="entry name" value="EAL"/>
    <property type="match status" value="1"/>
</dbReference>
<reference evidence="2 3" key="1">
    <citation type="submission" date="2014-12" db="EMBL/GenBank/DDBJ databases">
        <title>Frankia sp. BMG5.1 draft genome.</title>
        <authorList>
            <person name="Gtari M."/>
            <person name="Ghodhbane-Gtari F."/>
            <person name="Nouioui I."/>
            <person name="Ktari A."/>
            <person name="Hezbri K."/>
            <person name="Mimouni W."/>
            <person name="Sbissi I."/>
            <person name="Ayari A."/>
            <person name="Yamanaka T."/>
            <person name="Normand P."/>
            <person name="Tisa L.S."/>
            <person name="Boudabous A."/>
        </authorList>
    </citation>
    <scope>NUCLEOTIDE SEQUENCE [LARGE SCALE GENOMIC DNA]</scope>
    <source>
        <strain evidence="2 3">BMG5.1</strain>
    </source>
</reference>
<evidence type="ECO:0000313" key="3">
    <source>
        <dbReference type="Proteomes" id="UP000035425"/>
    </source>
</evidence>
<dbReference type="RefSeq" id="WP_047221506.1">
    <property type="nucleotide sequence ID" value="NZ_JWIO01000002.1"/>
</dbReference>
<sequence length="302" mass="33037">MIVETTPPPVRSATHRVTGPVRATGSADEWSDALRDALADPEQPRIVFQPIVDLRRGVIAGYEALARFGTAAAPSPDLWFAAAERAGVAARFEARVLRAALAARERLPPDCFLSVNVMPNLLTTTEVASVWADADLSRLVLEFNETVSAERTPELATTIQALRERGGRIAMDDVGSGYAGLRQIARVHPDLVKLDRELVARADGDQVRRTLTELVNVFARRLDAWVIAEGIERDEELAVLVGLGVPLGQGWYLGRPAQNWQRLDPAVARRIRLLAQRTGRGEGVGSLLEQVRIRVGDGRPPR</sequence>
<dbReference type="InterPro" id="IPR035919">
    <property type="entry name" value="EAL_sf"/>
</dbReference>
<name>A0ABR5F8D6_9ACTN</name>
<dbReference type="Gene3D" id="3.20.20.450">
    <property type="entry name" value="EAL domain"/>
    <property type="match status" value="1"/>
</dbReference>
<gene>
    <name evidence="2" type="ORF">FrCorBMG51_01345</name>
</gene>
<evidence type="ECO:0000259" key="1">
    <source>
        <dbReference type="PROSITE" id="PS50883"/>
    </source>
</evidence>
<comment type="caution">
    <text evidence="2">The sequence shown here is derived from an EMBL/GenBank/DDBJ whole genome shotgun (WGS) entry which is preliminary data.</text>
</comment>
<dbReference type="InterPro" id="IPR050706">
    <property type="entry name" value="Cyclic-di-GMP_PDE-like"/>
</dbReference>
<dbReference type="Pfam" id="PF00563">
    <property type="entry name" value="EAL"/>
    <property type="match status" value="1"/>
</dbReference>
<proteinExistence type="predicted"/>
<protein>
    <submittedName>
        <fullName evidence="2">Diguanylate phosphodiesterase</fullName>
    </submittedName>
</protein>
<dbReference type="EMBL" id="JWIO01000002">
    <property type="protein sequence ID" value="KLL12986.1"/>
    <property type="molecule type" value="Genomic_DNA"/>
</dbReference>
<feature type="domain" description="EAL" evidence="1">
    <location>
        <begin position="27"/>
        <end position="270"/>
    </location>
</feature>
<dbReference type="Proteomes" id="UP000035425">
    <property type="component" value="Unassembled WGS sequence"/>
</dbReference>
<dbReference type="SMART" id="SM00052">
    <property type="entry name" value="EAL"/>
    <property type="match status" value="1"/>
</dbReference>